<feature type="non-terminal residue" evidence="2">
    <location>
        <position position="129"/>
    </location>
</feature>
<dbReference type="InterPro" id="IPR036291">
    <property type="entry name" value="NAD(P)-bd_dom_sf"/>
</dbReference>
<dbReference type="InterPro" id="IPR002204">
    <property type="entry name" value="3-OH-isobutyrate_DH-rel_CS"/>
</dbReference>
<evidence type="ECO:0000259" key="1">
    <source>
        <dbReference type="Pfam" id="PF03446"/>
    </source>
</evidence>
<dbReference type="GO" id="GO:0016054">
    <property type="term" value="P:organic acid catabolic process"/>
    <property type="evidence" value="ECO:0007669"/>
    <property type="project" value="UniProtKB-ARBA"/>
</dbReference>
<organism evidence="2">
    <name type="scientific">uncultured Leptolyngbya sp</name>
    <dbReference type="NCBI Taxonomy" id="332963"/>
    <lineage>
        <taxon>Bacteria</taxon>
        <taxon>Bacillati</taxon>
        <taxon>Cyanobacteriota</taxon>
        <taxon>Cyanophyceae</taxon>
        <taxon>Leptolyngbyales</taxon>
        <taxon>Leptolyngbyaceae</taxon>
        <taxon>Leptolyngbya group</taxon>
        <taxon>Leptolyngbya</taxon>
        <taxon>environmental samples</taxon>
    </lineage>
</organism>
<accession>A0A6J4NL05</accession>
<dbReference type="Pfam" id="PF03446">
    <property type="entry name" value="NAD_binding_2"/>
    <property type="match status" value="1"/>
</dbReference>
<dbReference type="AlphaFoldDB" id="A0A6J4NL05"/>
<dbReference type="EMBL" id="CADCTY010001819">
    <property type="protein sequence ID" value="CAA9388750.1"/>
    <property type="molecule type" value="Genomic_DNA"/>
</dbReference>
<dbReference type="GO" id="GO:0050661">
    <property type="term" value="F:NADP binding"/>
    <property type="evidence" value="ECO:0007669"/>
    <property type="project" value="InterPro"/>
</dbReference>
<dbReference type="PROSITE" id="PS00895">
    <property type="entry name" value="3_HYDROXYISOBUT_DH"/>
    <property type="match status" value="1"/>
</dbReference>
<keyword evidence="2" id="KW-0560">Oxidoreductase</keyword>
<dbReference type="PANTHER" id="PTHR43060:SF15">
    <property type="entry name" value="3-HYDROXYISOBUTYRATE DEHYDROGENASE-LIKE 1, MITOCHONDRIAL-RELATED"/>
    <property type="match status" value="1"/>
</dbReference>
<sequence>MQPIGFIGLGIMGKPMARNLLKAGYPLVVYNRSRPAMETLVAEGAVLADSPKAVAEQVDVVISCVSDSPDVEAVALGSNGIIEGAKPGLLYVDMSTIAPATARKVYTALKAKGVDALDAPVSGGDIGAQ</sequence>
<dbReference type="EC" id="1.1.1.60" evidence="2"/>
<protein>
    <submittedName>
        <fullName evidence="2">2-hydroxy-3-oxopropionate reductase</fullName>
        <ecNumber evidence="2">1.1.1.60</ecNumber>
    </submittedName>
</protein>
<dbReference type="InterPro" id="IPR006115">
    <property type="entry name" value="6PGDH_NADP-bd"/>
</dbReference>
<reference evidence="2" key="1">
    <citation type="submission" date="2020-02" db="EMBL/GenBank/DDBJ databases">
        <authorList>
            <person name="Meier V. D."/>
        </authorList>
    </citation>
    <scope>NUCLEOTIDE SEQUENCE</scope>
    <source>
        <strain evidence="2">AVDCRST_MAG94</strain>
    </source>
</reference>
<name>A0A6J4NL05_9CYAN</name>
<dbReference type="SUPFAM" id="SSF51735">
    <property type="entry name" value="NAD(P)-binding Rossmann-fold domains"/>
    <property type="match status" value="1"/>
</dbReference>
<dbReference type="GO" id="GO:0008679">
    <property type="term" value="F:2-hydroxy-3-oxopropionate reductase activity"/>
    <property type="evidence" value="ECO:0007669"/>
    <property type="project" value="UniProtKB-EC"/>
</dbReference>
<proteinExistence type="predicted"/>
<feature type="domain" description="6-phosphogluconate dehydrogenase NADP-binding" evidence="1">
    <location>
        <begin position="4"/>
        <end position="129"/>
    </location>
</feature>
<dbReference type="Gene3D" id="3.40.50.720">
    <property type="entry name" value="NAD(P)-binding Rossmann-like Domain"/>
    <property type="match status" value="1"/>
</dbReference>
<gene>
    <name evidence="2" type="ORF">AVDCRST_MAG94-5283</name>
</gene>
<dbReference type="PANTHER" id="PTHR43060">
    <property type="entry name" value="3-HYDROXYISOBUTYRATE DEHYDROGENASE-LIKE 1, MITOCHONDRIAL-RELATED"/>
    <property type="match status" value="1"/>
</dbReference>
<evidence type="ECO:0000313" key="2">
    <source>
        <dbReference type="EMBL" id="CAA9388750.1"/>
    </source>
</evidence>